<evidence type="ECO:0000313" key="2">
    <source>
        <dbReference type="Proteomes" id="UP001215712"/>
    </source>
</evidence>
<dbReference type="EMBL" id="JAQJAN010000002">
    <property type="protein sequence ID" value="KAJ5738114.1"/>
    <property type="molecule type" value="Genomic_DNA"/>
</dbReference>
<accession>A0AAD6HUE3</accession>
<protein>
    <submittedName>
        <fullName evidence="1">Uncharacterized protein</fullName>
    </submittedName>
</protein>
<sequence>MPGYKGIWPYENTQGDNNVFEIEVETVLDQAPQVEFNRRYKLYNRRNERWLCWKKVKVLHKEYPVYIGGYKSDATYVEFRDGERSGAIRANDPISLLVYDSNLDHQGIITLGLSTGVPPLGAMRWSPANENRIRWLAFEPVQQRHVPMAG</sequence>
<dbReference type="AlphaFoldDB" id="A0AAD6HUE3"/>
<name>A0AAD6HUE3_9EURO</name>
<reference evidence="1" key="2">
    <citation type="submission" date="2023-01" db="EMBL/GenBank/DDBJ databases">
        <authorList>
            <person name="Petersen C."/>
        </authorList>
    </citation>
    <scope>NUCLEOTIDE SEQUENCE</scope>
    <source>
        <strain evidence="1">IBT 17514</strain>
    </source>
</reference>
<proteinExistence type="predicted"/>
<evidence type="ECO:0000313" key="1">
    <source>
        <dbReference type="EMBL" id="KAJ5738114.1"/>
    </source>
</evidence>
<dbReference type="Proteomes" id="UP001215712">
    <property type="component" value="Unassembled WGS sequence"/>
</dbReference>
<organism evidence="1 2">
    <name type="scientific">Penicillium malachiteum</name>
    <dbReference type="NCBI Taxonomy" id="1324776"/>
    <lineage>
        <taxon>Eukaryota</taxon>
        <taxon>Fungi</taxon>
        <taxon>Dikarya</taxon>
        <taxon>Ascomycota</taxon>
        <taxon>Pezizomycotina</taxon>
        <taxon>Eurotiomycetes</taxon>
        <taxon>Eurotiomycetidae</taxon>
        <taxon>Eurotiales</taxon>
        <taxon>Aspergillaceae</taxon>
        <taxon>Penicillium</taxon>
    </lineage>
</organism>
<gene>
    <name evidence="1" type="ORF">N7493_001269</name>
</gene>
<keyword evidence="2" id="KW-1185">Reference proteome</keyword>
<comment type="caution">
    <text evidence="1">The sequence shown here is derived from an EMBL/GenBank/DDBJ whole genome shotgun (WGS) entry which is preliminary data.</text>
</comment>
<reference evidence="1" key="1">
    <citation type="journal article" date="2023" name="IMA Fungus">
        <title>Comparative genomic study of the Penicillium genus elucidates a diverse pangenome and 15 lateral gene transfer events.</title>
        <authorList>
            <person name="Petersen C."/>
            <person name="Sorensen T."/>
            <person name="Nielsen M.R."/>
            <person name="Sondergaard T.E."/>
            <person name="Sorensen J.L."/>
            <person name="Fitzpatrick D.A."/>
            <person name="Frisvad J.C."/>
            <person name="Nielsen K.L."/>
        </authorList>
    </citation>
    <scope>NUCLEOTIDE SEQUENCE</scope>
    <source>
        <strain evidence="1">IBT 17514</strain>
    </source>
</reference>